<accession>A0ABU6MCR9</accession>
<organism evidence="1 2">
    <name type="scientific">Heyndrickxia acidicola</name>
    <dbReference type="NCBI Taxonomy" id="209389"/>
    <lineage>
        <taxon>Bacteria</taxon>
        <taxon>Bacillati</taxon>
        <taxon>Bacillota</taxon>
        <taxon>Bacilli</taxon>
        <taxon>Bacillales</taxon>
        <taxon>Bacillaceae</taxon>
        <taxon>Heyndrickxia</taxon>
    </lineage>
</organism>
<sequence>MVNKVSSLKWFGLAVQALIVLADREELCPSGAVAEQLGTHSNLLRKILPHLVKANLIKAKEGRDGGYLLAKDPAHITLADVYFAMRSEPFSKGFLDTNATDCFTSSTQDALCSLKNEMEGWIVEGLKKKTIANLLADKS</sequence>
<proteinExistence type="predicted"/>
<dbReference type="PANTHER" id="PTHR33221:SF15">
    <property type="entry name" value="HTH-TYPE TRANSCRIPTIONAL REGULATOR YWGB-RELATED"/>
    <property type="match status" value="1"/>
</dbReference>
<dbReference type="SUPFAM" id="SSF46785">
    <property type="entry name" value="Winged helix' DNA-binding domain"/>
    <property type="match status" value="1"/>
</dbReference>
<gene>
    <name evidence="1" type="ORF">P4T90_05090</name>
</gene>
<dbReference type="EMBL" id="JARMAB010000006">
    <property type="protein sequence ID" value="MED1202467.1"/>
    <property type="molecule type" value="Genomic_DNA"/>
</dbReference>
<dbReference type="PANTHER" id="PTHR33221">
    <property type="entry name" value="WINGED HELIX-TURN-HELIX TRANSCRIPTIONAL REGULATOR, RRF2 FAMILY"/>
    <property type="match status" value="1"/>
</dbReference>
<dbReference type="InterPro" id="IPR000944">
    <property type="entry name" value="Tscrpt_reg_Rrf2"/>
</dbReference>
<keyword evidence="2" id="KW-1185">Reference proteome</keyword>
<dbReference type="Pfam" id="PF02082">
    <property type="entry name" value="Rrf2"/>
    <property type="match status" value="1"/>
</dbReference>
<dbReference type="RefSeq" id="WP_066265708.1">
    <property type="nucleotide sequence ID" value="NZ_JARMAB010000006.1"/>
</dbReference>
<dbReference type="InterPro" id="IPR036390">
    <property type="entry name" value="WH_DNA-bd_sf"/>
</dbReference>
<evidence type="ECO:0000313" key="2">
    <source>
        <dbReference type="Proteomes" id="UP001341444"/>
    </source>
</evidence>
<dbReference type="PROSITE" id="PS51197">
    <property type="entry name" value="HTH_RRF2_2"/>
    <property type="match status" value="1"/>
</dbReference>
<dbReference type="InterPro" id="IPR036388">
    <property type="entry name" value="WH-like_DNA-bd_sf"/>
</dbReference>
<dbReference type="Gene3D" id="1.10.10.10">
    <property type="entry name" value="Winged helix-like DNA-binding domain superfamily/Winged helix DNA-binding domain"/>
    <property type="match status" value="1"/>
</dbReference>
<protein>
    <submittedName>
        <fullName evidence="1">Rrf2 family transcriptional regulator</fullName>
    </submittedName>
</protein>
<name>A0ABU6MCR9_9BACI</name>
<dbReference type="Proteomes" id="UP001341444">
    <property type="component" value="Unassembled WGS sequence"/>
</dbReference>
<comment type="caution">
    <text evidence="1">The sequence shown here is derived from an EMBL/GenBank/DDBJ whole genome shotgun (WGS) entry which is preliminary data.</text>
</comment>
<evidence type="ECO:0000313" key="1">
    <source>
        <dbReference type="EMBL" id="MED1202467.1"/>
    </source>
</evidence>
<reference evidence="1 2" key="1">
    <citation type="submission" date="2023-03" db="EMBL/GenBank/DDBJ databases">
        <title>Bacillus Genome Sequencing.</title>
        <authorList>
            <person name="Dunlap C."/>
        </authorList>
    </citation>
    <scope>NUCLEOTIDE SEQUENCE [LARGE SCALE GENOMIC DNA]</scope>
    <source>
        <strain evidence="1 2">B-23453</strain>
    </source>
</reference>